<reference evidence="2" key="1">
    <citation type="journal article" date="2022" name="J. Hered.">
        <title>A De Novo Chromosome-Level Genome Assembly of the White-Tailed Deer, Odocoileus Virginianus.</title>
        <authorList>
            <person name="London E.W."/>
            <person name="Roca A.L."/>
            <person name="Novakofski J.E."/>
            <person name="Mateus-Pinilla N.E."/>
        </authorList>
    </citation>
    <scope>NUCLEOTIDE SEQUENCE [LARGE SCALE GENOMIC DNA]</scope>
</reference>
<gene>
    <name evidence="3" type="primary">HMGB2</name>
</gene>
<accession>A0ABM4J9R2</accession>
<keyword evidence="2" id="KW-1185">Reference proteome</keyword>
<feature type="compositionally biased region" description="Basic and acidic residues" evidence="1">
    <location>
        <begin position="114"/>
        <end position="123"/>
    </location>
</feature>
<feature type="region of interest" description="Disordered" evidence="1">
    <location>
        <begin position="1"/>
        <end position="85"/>
    </location>
</feature>
<sequence length="219" mass="24418">MGVRCGPSPGFVARELGPDAGAGPGRHRLPASPFTPEYDAQTKGEERGVPQGLHRRGYSLEGSGTSPPTLRRANRRGGGVACDPARQVAVARRSLQNKRRRIALARNQFTPEPEQQRRGETRPLRGTLRKISRQARARSGPWVDTPPPPQQQHHGEGRPQQAAGQDVFVRLLRADLPRGAQEEASRLLSQFRRVFQEMFREMEDHVGQGKVQVRRHGKK</sequence>
<feature type="region of interest" description="Disordered" evidence="1">
    <location>
        <begin position="103"/>
        <end position="162"/>
    </location>
</feature>
<reference evidence="3" key="2">
    <citation type="submission" date="2025-08" db="UniProtKB">
        <authorList>
            <consortium name="RefSeq"/>
        </authorList>
    </citation>
    <scope>IDENTIFICATION</scope>
    <source>
        <tissue evidence="3">Tongue muscle</tissue>
    </source>
</reference>
<name>A0ABM4J9R2_ODOVR</name>
<proteinExistence type="predicted"/>
<dbReference type="GeneID" id="110140054"/>
<dbReference type="RefSeq" id="XP_070336783.1">
    <property type="nucleotide sequence ID" value="XM_070480682.1"/>
</dbReference>
<organism evidence="2 3">
    <name type="scientific">Odocoileus virginianus</name>
    <name type="common">White-tailed deer</name>
    <dbReference type="NCBI Taxonomy" id="9874"/>
    <lineage>
        <taxon>Eukaryota</taxon>
        <taxon>Metazoa</taxon>
        <taxon>Chordata</taxon>
        <taxon>Craniata</taxon>
        <taxon>Vertebrata</taxon>
        <taxon>Euteleostomi</taxon>
        <taxon>Mammalia</taxon>
        <taxon>Eutheria</taxon>
        <taxon>Laurasiatheria</taxon>
        <taxon>Artiodactyla</taxon>
        <taxon>Ruminantia</taxon>
        <taxon>Pecora</taxon>
        <taxon>Cervidae</taxon>
        <taxon>Odocoileinae</taxon>
        <taxon>Odocoileus</taxon>
    </lineage>
</organism>
<feature type="compositionally biased region" description="Basic residues" evidence="1">
    <location>
        <begin position="127"/>
        <end position="136"/>
    </location>
</feature>
<dbReference type="Proteomes" id="UP001652640">
    <property type="component" value="Chromosome 18"/>
</dbReference>
<evidence type="ECO:0000313" key="2">
    <source>
        <dbReference type="Proteomes" id="UP001652640"/>
    </source>
</evidence>
<evidence type="ECO:0000256" key="1">
    <source>
        <dbReference type="SAM" id="MobiDB-lite"/>
    </source>
</evidence>
<protein>
    <submittedName>
        <fullName evidence="3">High mobility group protein B2 isoform X1</fullName>
    </submittedName>
</protein>
<evidence type="ECO:0000313" key="3">
    <source>
        <dbReference type="RefSeq" id="XP_070336783.1"/>
    </source>
</evidence>